<dbReference type="GO" id="GO:0005634">
    <property type="term" value="C:nucleus"/>
    <property type="evidence" value="ECO:0007669"/>
    <property type="project" value="TreeGrafter"/>
</dbReference>
<dbReference type="PROSITE" id="PS00463">
    <property type="entry name" value="ZN2_CY6_FUNGAL_1"/>
    <property type="match status" value="1"/>
</dbReference>
<dbReference type="AlphaFoldDB" id="G3B4S7"/>
<dbReference type="InterPro" id="IPR050675">
    <property type="entry name" value="OAF3"/>
</dbReference>
<feature type="domain" description="Zn(2)-C6 fungal-type" evidence="7">
    <location>
        <begin position="23"/>
        <end position="53"/>
    </location>
</feature>
<reference evidence="8 9" key="1">
    <citation type="journal article" date="2011" name="Proc. Natl. Acad. Sci. U.S.A.">
        <title>Comparative genomics of xylose-fermenting fungi for enhanced biofuel production.</title>
        <authorList>
            <person name="Wohlbach D.J."/>
            <person name="Kuo A."/>
            <person name="Sato T.K."/>
            <person name="Potts K.M."/>
            <person name="Salamov A.A."/>
            <person name="LaButti K.M."/>
            <person name="Sun H."/>
            <person name="Clum A."/>
            <person name="Pangilinan J.L."/>
            <person name="Lindquist E.A."/>
            <person name="Lucas S."/>
            <person name="Lapidus A."/>
            <person name="Jin M."/>
            <person name="Gunawan C."/>
            <person name="Balan V."/>
            <person name="Dale B.E."/>
            <person name="Jeffries T.W."/>
            <person name="Zinkel R."/>
            <person name="Barry K.W."/>
            <person name="Grigoriev I.V."/>
            <person name="Gasch A.P."/>
        </authorList>
    </citation>
    <scope>NUCLEOTIDE SEQUENCE [LARGE SCALE GENOMIC DNA]</scope>
    <source>
        <strain evidence="9">ATCC 10573 / BCRC 21748 / CBS 615 / JCM 9827 / NBRC 10315 / NRRL Y-1498 / VKM Y-70</strain>
    </source>
</reference>
<evidence type="ECO:0000256" key="6">
    <source>
        <dbReference type="SAM" id="MobiDB-lite"/>
    </source>
</evidence>
<dbReference type="eggNOG" id="ENOG502RZJM">
    <property type="taxonomic scope" value="Eukaryota"/>
</dbReference>
<organism evidence="9">
    <name type="scientific">Candida tenuis (strain ATCC 10573 / BCRC 21748 / CBS 615 / JCM 9827 / NBRC 10315 / NRRL Y-1498 / VKM Y-70)</name>
    <name type="common">Yeast</name>
    <name type="synonym">Yamadazyma tenuis</name>
    <dbReference type="NCBI Taxonomy" id="590646"/>
    <lineage>
        <taxon>Eukaryota</taxon>
        <taxon>Fungi</taxon>
        <taxon>Dikarya</taxon>
        <taxon>Ascomycota</taxon>
        <taxon>Saccharomycotina</taxon>
        <taxon>Pichiomycetes</taxon>
        <taxon>Debaryomycetaceae</taxon>
        <taxon>Yamadazyma</taxon>
    </lineage>
</organism>
<dbReference type="STRING" id="590646.G3B4S7"/>
<evidence type="ECO:0000256" key="2">
    <source>
        <dbReference type="ARBA" id="ARBA00023015"/>
    </source>
</evidence>
<accession>G3B4S7</accession>
<proteinExistence type="predicted"/>
<feature type="compositionally biased region" description="Polar residues" evidence="6">
    <location>
        <begin position="863"/>
        <end position="872"/>
    </location>
</feature>
<evidence type="ECO:0000259" key="7">
    <source>
        <dbReference type="PROSITE" id="PS50048"/>
    </source>
</evidence>
<evidence type="ECO:0000256" key="5">
    <source>
        <dbReference type="ARBA" id="ARBA00023242"/>
    </source>
</evidence>
<keyword evidence="4" id="KW-0804">Transcription</keyword>
<dbReference type="PANTHER" id="PTHR31069:SF12">
    <property type="entry name" value="TRANSCRIPTION FACTOR DOMAIN-CONTAINING PROTEIN"/>
    <property type="match status" value="1"/>
</dbReference>
<dbReference type="Gene3D" id="4.10.240.10">
    <property type="entry name" value="Zn(2)-C6 fungal-type DNA-binding domain"/>
    <property type="match status" value="1"/>
</dbReference>
<dbReference type="GeneID" id="18250282"/>
<evidence type="ECO:0000313" key="8">
    <source>
        <dbReference type="EMBL" id="EGV63863.1"/>
    </source>
</evidence>
<dbReference type="InterPro" id="IPR007219">
    <property type="entry name" value="XnlR_reg_dom"/>
</dbReference>
<dbReference type="GO" id="GO:0006351">
    <property type="term" value="P:DNA-templated transcription"/>
    <property type="evidence" value="ECO:0007669"/>
    <property type="project" value="InterPro"/>
</dbReference>
<keyword evidence="2" id="KW-0805">Transcription regulation</keyword>
<dbReference type="OrthoDB" id="2943660at2759"/>
<dbReference type="Pfam" id="PF04082">
    <property type="entry name" value="Fungal_trans"/>
    <property type="match status" value="1"/>
</dbReference>
<dbReference type="KEGG" id="cten:18250282"/>
<dbReference type="EMBL" id="GL996521">
    <property type="protein sequence ID" value="EGV63863.1"/>
    <property type="molecule type" value="Genomic_DNA"/>
</dbReference>
<dbReference type="CDD" id="cd12148">
    <property type="entry name" value="fungal_TF_MHR"/>
    <property type="match status" value="1"/>
</dbReference>
<feature type="region of interest" description="Disordered" evidence="6">
    <location>
        <begin position="847"/>
        <end position="875"/>
    </location>
</feature>
<keyword evidence="3" id="KW-0238">DNA-binding</keyword>
<evidence type="ECO:0000313" key="9">
    <source>
        <dbReference type="Proteomes" id="UP000000707"/>
    </source>
</evidence>
<dbReference type="PROSITE" id="PS50048">
    <property type="entry name" value="ZN2_CY6_FUNGAL_2"/>
    <property type="match status" value="1"/>
</dbReference>
<dbReference type="SMART" id="SM00066">
    <property type="entry name" value="GAL4"/>
    <property type="match status" value="1"/>
</dbReference>
<keyword evidence="9" id="KW-1185">Reference proteome</keyword>
<dbReference type="RefSeq" id="XP_006686177.1">
    <property type="nucleotide sequence ID" value="XM_006686114.1"/>
</dbReference>
<sequence>MDFQEDLTVSGDTLDKSGKVKPVCTFCKRRKIKCDRGIPCSSCIRFNNKECVYVDPNPKSIKKKASKPSKKTLESEIEILKERIGELQKSIVNDRGDVVGETSPNGKPPLASYSLDHATEARYENDFDELMQLVEEHSWNESFNLLNQGSVVFDHEPLGRKNFGFFSWKACYVVDPALKYMGAYAKRLHQEGKGFYGSNDLSEANTRRINGFFSYNVEPLVHKNETCVLPNCHLCSGSNSMEVEEPPQKVNRSSSILNPINVLNNKAETKFSELFELQRKIELFLPSKRIILTFLNRFFKTLYTFMPVIDESDFKSQVCRLLEGTELDERPVSLRIKTKLDFAYLGILLLLLRLSYLALLPMNQWTKSAIKDHYMEEEIEEVRMLLNHNIGLDAARLSQDCVGVFNLCGVINLTIFQLVLVTRTYSIFAPEKGDGPEQGEAQILNTTLFQMAYGLGIHREPNNTTVFQDEKSKNLIRKMWSMLLMLDLNHSLEYGDPLNVSRFSYDTLYPTFRKENSNLIDLNREKFVVECYQFMEICYKPLIGFISELLDVNATYNVTTLCKKLRYLRATLFNPQDGLITSWVRKFDASQETNTMLNLTKYKIQLQFSHFICTLYFHLYNYFEKKKLFEVAFYYLFNLMNKVLLVLFPFYFELVNLKSVEPTIDFVLVPGIQSLLHKATLFLLSLMVRIKINIIASMDAPNHMLLFRSDMQYRRNFDSLCSLFHKLLEISSCLTSIADAYSKKYYYSWMISRVNKFFLSLIKSPDFREIVYNGSASFPIFADFEKVDKLQELLNLCLETKAKLSSSNPNIDKSYTRNDADLFDSSLVNPYKETDISPFNDTNYSSTVSSNFEKESMDRTTNDGRNTMSSDMGDNGIPSEEVDNIWLQLLGVRDGSVNEAEDFLGHDIPQTSFSYPEATRVPPEMSKQMGNMNIQSPNFNFEQSPFLGANGELTQKSVVDAFLIDELFGDFS</sequence>
<gene>
    <name evidence="8" type="ORF">CANTEDRAFT_93366</name>
</gene>
<protein>
    <recommendedName>
        <fullName evidence="7">Zn(2)-C6 fungal-type domain-containing protein</fullName>
    </recommendedName>
</protein>
<dbReference type="PANTHER" id="PTHR31069">
    <property type="entry name" value="OLEATE-ACTIVATED TRANSCRIPTION FACTOR 1-RELATED"/>
    <property type="match status" value="1"/>
</dbReference>
<dbReference type="GO" id="GO:0000981">
    <property type="term" value="F:DNA-binding transcription factor activity, RNA polymerase II-specific"/>
    <property type="evidence" value="ECO:0007669"/>
    <property type="project" value="InterPro"/>
</dbReference>
<evidence type="ECO:0000256" key="1">
    <source>
        <dbReference type="ARBA" id="ARBA00022723"/>
    </source>
</evidence>
<keyword evidence="1" id="KW-0479">Metal-binding</keyword>
<dbReference type="CDD" id="cd00067">
    <property type="entry name" value="GAL4"/>
    <property type="match status" value="1"/>
</dbReference>
<feature type="compositionally biased region" description="Basic and acidic residues" evidence="6">
    <location>
        <begin position="852"/>
        <end position="862"/>
    </location>
</feature>
<name>G3B4S7_CANTC</name>
<dbReference type="GO" id="GO:0045944">
    <property type="term" value="P:positive regulation of transcription by RNA polymerase II"/>
    <property type="evidence" value="ECO:0007669"/>
    <property type="project" value="TreeGrafter"/>
</dbReference>
<dbReference type="SUPFAM" id="SSF57701">
    <property type="entry name" value="Zn2/Cys6 DNA-binding domain"/>
    <property type="match status" value="1"/>
</dbReference>
<dbReference type="Pfam" id="PF00172">
    <property type="entry name" value="Zn_clus"/>
    <property type="match status" value="1"/>
</dbReference>
<dbReference type="InterPro" id="IPR001138">
    <property type="entry name" value="Zn2Cys6_DnaBD"/>
</dbReference>
<evidence type="ECO:0000256" key="4">
    <source>
        <dbReference type="ARBA" id="ARBA00023163"/>
    </source>
</evidence>
<keyword evidence="5" id="KW-0539">Nucleus</keyword>
<dbReference type="GO" id="GO:0008270">
    <property type="term" value="F:zinc ion binding"/>
    <property type="evidence" value="ECO:0007669"/>
    <property type="project" value="InterPro"/>
</dbReference>
<dbReference type="GO" id="GO:0000978">
    <property type="term" value="F:RNA polymerase II cis-regulatory region sequence-specific DNA binding"/>
    <property type="evidence" value="ECO:0007669"/>
    <property type="project" value="TreeGrafter"/>
</dbReference>
<dbReference type="Proteomes" id="UP000000707">
    <property type="component" value="Unassembled WGS sequence"/>
</dbReference>
<evidence type="ECO:0000256" key="3">
    <source>
        <dbReference type="ARBA" id="ARBA00023125"/>
    </source>
</evidence>
<dbReference type="InterPro" id="IPR036864">
    <property type="entry name" value="Zn2-C6_fun-type_DNA-bd_sf"/>
</dbReference>
<dbReference type="HOGENOM" id="CLU_005934_0_0_1"/>